<dbReference type="InterPro" id="IPR057089">
    <property type="entry name" value="C2_TIP"/>
</dbReference>
<evidence type="ECO:0000259" key="9">
    <source>
        <dbReference type="Pfam" id="PF23122"/>
    </source>
</evidence>
<dbReference type="SUPFAM" id="SSF69318">
    <property type="entry name" value="Integrin alpha N-terminal domain"/>
    <property type="match status" value="1"/>
</dbReference>
<feature type="signal peptide" evidence="8">
    <location>
        <begin position="1"/>
        <end position="16"/>
    </location>
</feature>
<dbReference type="Pfam" id="PF23122">
    <property type="entry name" value="C2_ITFG1"/>
    <property type="match status" value="1"/>
</dbReference>
<keyword evidence="8" id="KW-0732">Signal</keyword>
<keyword evidence="6" id="KW-0325">Glycoprotein</keyword>
<dbReference type="InterPro" id="IPR024881">
    <property type="entry name" value="Tip"/>
</dbReference>
<dbReference type="InterPro" id="IPR028994">
    <property type="entry name" value="Integrin_alpha_N"/>
</dbReference>
<comment type="similarity">
    <text evidence="2">Belongs to the TIP family.</text>
</comment>
<organism evidence="10 11">
    <name type="scientific">Paramicrosporidium saccamoebae</name>
    <dbReference type="NCBI Taxonomy" id="1246581"/>
    <lineage>
        <taxon>Eukaryota</taxon>
        <taxon>Fungi</taxon>
        <taxon>Fungi incertae sedis</taxon>
        <taxon>Cryptomycota</taxon>
        <taxon>Cryptomycota incertae sedis</taxon>
        <taxon>Paramicrosporidium</taxon>
    </lineage>
</organism>
<accession>A0A2H9THT7</accession>
<dbReference type="OrthoDB" id="10022113at2759"/>
<dbReference type="Gene3D" id="2.130.10.130">
    <property type="entry name" value="Integrin alpha, N-terminal"/>
    <property type="match status" value="1"/>
</dbReference>
<dbReference type="AlphaFoldDB" id="A0A2H9THT7"/>
<dbReference type="Proteomes" id="UP000240830">
    <property type="component" value="Unassembled WGS sequence"/>
</dbReference>
<evidence type="ECO:0000256" key="7">
    <source>
        <dbReference type="SAM" id="Phobius"/>
    </source>
</evidence>
<evidence type="ECO:0000256" key="1">
    <source>
        <dbReference type="ARBA" id="ARBA00004479"/>
    </source>
</evidence>
<keyword evidence="4 7" id="KW-1133">Transmembrane helix</keyword>
<evidence type="ECO:0000256" key="4">
    <source>
        <dbReference type="ARBA" id="ARBA00022989"/>
    </source>
</evidence>
<comment type="caution">
    <text evidence="10">The sequence shown here is derived from an EMBL/GenBank/DDBJ whole genome shotgun (WGS) entry which is preliminary data.</text>
</comment>
<dbReference type="PANTHER" id="PTHR13412">
    <property type="entry name" value="T-CELL IMMUNOMODULATORY PROTEIN HOMOLOG"/>
    <property type="match status" value="1"/>
</dbReference>
<evidence type="ECO:0000256" key="5">
    <source>
        <dbReference type="ARBA" id="ARBA00023136"/>
    </source>
</evidence>
<name>A0A2H9THT7_9FUNG</name>
<evidence type="ECO:0000256" key="6">
    <source>
        <dbReference type="ARBA" id="ARBA00023180"/>
    </source>
</evidence>
<evidence type="ECO:0000313" key="11">
    <source>
        <dbReference type="Proteomes" id="UP000240830"/>
    </source>
</evidence>
<comment type="subcellular location">
    <subcellularLocation>
        <location evidence="1">Membrane</location>
        <topology evidence="1">Single-pass type I membrane protein</topology>
    </subcellularLocation>
</comment>
<sequence>MASLLALLILLRSVHCEWDEIPELLPNEEGSLVSVPLGLPEAGHVLAFGHFTADRRLDCLVLGQMGNQLSVYIMKPSDGLYYKSLATAVVPQDEVIIGAIMSDFDHDGWADVLVMHRPRSRTSKNTKLTLFLGDGESLRQANWDIAPARDEVFPVDFMGNLQLSLFGVTQNSKDATPSLWQNSALRRDEVSKGFMEPFPLATIDKLAIPGWHAQTDFNGDGRADLLLMMSEEKTTLPIAFEIWQRETYKDEKVAPYTMAGRYVLPRGTGPLTVTDVDGDGHADVVFVVCDPPTTCADENSLHIMFNIQRRFCSRHHAEEGCKTPDEHLFNPNGESFKFDSAAGTADHIVLTAKTLFPGEDVRFSFEDPSNNLPVSLSVGDFDLDSYPDLAVVLADRSNPTQKDKHRAAILHNMPCVEGMCTAAQITARRRTFVEALKGMEAVRTLRGVSSIAFADWYSMGAPGFLVNLYDSAGKTTHRSIKNAISRDAFSLRTETLNGVCPAPCKAIKTGSASERPVGVNYVGASCRFSFVDPDGATQIRSGTQLSQTAHRALQSSTLLFGLGRTSNFVQTLEVATPGLDSYAKNNIFPNSEIMFVPPHADAGWRAELQINPGEYLIFVGISVAVALVVLAIITAIFKWQERREDEIERRKATHLINFDAL</sequence>
<dbReference type="GO" id="GO:0005886">
    <property type="term" value="C:plasma membrane"/>
    <property type="evidence" value="ECO:0007669"/>
    <property type="project" value="TreeGrafter"/>
</dbReference>
<protein>
    <recommendedName>
        <fullName evidence="9">T-cell immunomodulatory protein TIP C2 domain-containing protein</fullName>
    </recommendedName>
</protein>
<keyword evidence="11" id="KW-1185">Reference proteome</keyword>
<evidence type="ECO:0000256" key="3">
    <source>
        <dbReference type="ARBA" id="ARBA00022692"/>
    </source>
</evidence>
<evidence type="ECO:0000256" key="8">
    <source>
        <dbReference type="SAM" id="SignalP"/>
    </source>
</evidence>
<proteinExistence type="inferred from homology"/>
<keyword evidence="3 7" id="KW-0812">Transmembrane</keyword>
<dbReference type="EMBL" id="MTSL01000179">
    <property type="protein sequence ID" value="PJF17295.1"/>
    <property type="molecule type" value="Genomic_DNA"/>
</dbReference>
<dbReference type="PANTHER" id="PTHR13412:SF0">
    <property type="entry name" value="T-CELL IMMUNOMODULATORY PROTEIN"/>
    <property type="match status" value="1"/>
</dbReference>
<feature type="domain" description="T-cell immunomodulatory protein TIP C2" evidence="9">
    <location>
        <begin position="516"/>
        <end position="608"/>
    </location>
</feature>
<feature type="chain" id="PRO_5014130495" description="T-cell immunomodulatory protein TIP C2 domain-containing protein" evidence="8">
    <location>
        <begin position="17"/>
        <end position="661"/>
    </location>
</feature>
<reference evidence="10 11" key="1">
    <citation type="submission" date="2016-10" db="EMBL/GenBank/DDBJ databases">
        <title>The genome of Paramicrosporidium saccamoebae is the missing link in understanding Cryptomycota and Microsporidia evolution.</title>
        <authorList>
            <person name="Quandt C.A."/>
            <person name="Beaudet D."/>
            <person name="Corsaro D."/>
            <person name="Michel R."/>
            <person name="Corradi N."/>
            <person name="James T."/>
        </authorList>
    </citation>
    <scope>NUCLEOTIDE SEQUENCE [LARGE SCALE GENOMIC DNA]</scope>
    <source>
        <strain evidence="10 11">KSL3</strain>
    </source>
</reference>
<evidence type="ECO:0000313" key="10">
    <source>
        <dbReference type="EMBL" id="PJF17295.1"/>
    </source>
</evidence>
<gene>
    <name evidence="10" type="ORF">PSACC_02914</name>
</gene>
<keyword evidence="5 7" id="KW-0472">Membrane</keyword>
<evidence type="ECO:0000256" key="2">
    <source>
        <dbReference type="ARBA" id="ARBA00006496"/>
    </source>
</evidence>
<feature type="transmembrane region" description="Helical" evidence="7">
    <location>
        <begin position="615"/>
        <end position="637"/>
    </location>
</feature>